<feature type="compositionally biased region" description="Polar residues" evidence="1">
    <location>
        <begin position="57"/>
        <end position="84"/>
    </location>
</feature>
<dbReference type="AlphaFoldDB" id="A0A2B7XJB9"/>
<protein>
    <submittedName>
        <fullName evidence="3">Uncharacterized protein</fullName>
    </submittedName>
</protein>
<keyword evidence="2" id="KW-0472">Membrane</keyword>
<evidence type="ECO:0000256" key="2">
    <source>
        <dbReference type="SAM" id="Phobius"/>
    </source>
</evidence>
<gene>
    <name evidence="3" type="ORF">AJ79_05815</name>
</gene>
<evidence type="ECO:0000313" key="4">
    <source>
        <dbReference type="Proteomes" id="UP000223968"/>
    </source>
</evidence>
<keyword evidence="4" id="KW-1185">Reference proteome</keyword>
<evidence type="ECO:0000313" key="3">
    <source>
        <dbReference type="EMBL" id="PGH09020.1"/>
    </source>
</evidence>
<sequence length="229" mass="25901">MDRENILQVLEKLKTVHGLTEEQADAWAQVVELRRQHKETGTPNTANTAKAAAASKPQETPTIQDAGTAQEAPGTQRSAAQDAPGNQTDARYFFLLDGHPDYHATRTHTRITDEEALTLRFWFFHQRGMPHSTAEWIVRVMMQEGLKVDTGALEHFTRDDVAALHRHLTESNPNTLEFKGSKELATVILKLSLLFSDRRAGLYHCIILLVFLYVDSYVTVQYLTQIVNF</sequence>
<keyword evidence="2" id="KW-0812">Transmembrane</keyword>
<feature type="compositionally biased region" description="Low complexity" evidence="1">
    <location>
        <begin position="44"/>
        <end position="54"/>
    </location>
</feature>
<dbReference type="Proteomes" id="UP000223968">
    <property type="component" value="Unassembled WGS sequence"/>
</dbReference>
<keyword evidence="2" id="KW-1133">Transmembrane helix</keyword>
<dbReference type="EMBL" id="PDNB01000096">
    <property type="protein sequence ID" value="PGH09020.1"/>
    <property type="molecule type" value="Genomic_DNA"/>
</dbReference>
<proteinExistence type="predicted"/>
<comment type="caution">
    <text evidence="3">The sequence shown here is derived from an EMBL/GenBank/DDBJ whole genome shotgun (WGS) entry which is preliminary data.</text>
</comment>
<organism evidence="3 4">
    <name type="scientific">Helicocarpus griseus UAMH5409</name>
    <dbReference type="NCBI Taxonomy" id="1447875"/>
    <lineage>
        <taxon>Eukaryota</taxon>
        <taxon>Fungi</taxon>
        <taxon>Dikarya</taxon>
        <taxon>Ascomycota</taxon>
        <taxon>Pezizomycotina</taxon>
        <taxon>Eurotiomycetes</taxon>
        <taxon>Eurotiomycetidae</taxon>
        <taxon>Onygenales</taxon>
        <taxon>Ajellomycetaceae</taxon>
        <taxon>Helicocarpus</taxon>
    </lineage>
</organism>
<reference evidence="3 4" key="1">
    <citation type="submission" date="2017-10" db="EMBL/GenBank/DDBJ databases">
        <title>Comparative genomics in systemic dimorphic fungi from Ajellomycetaceae.</title>
        <authorList>
            <person name="Munoz J.F."/>
            <person name="Mcewen J.G."/>
            <person name="Clay O.K."/>
            <person name="Cuomo C.A."/>
        </authorList>
    </citation>
    <scope>NUCLEOTIDE SEQUENCE [LARGE SCALE GENOMIC DNA]</scope>
    <source>
        <strain evidence="3 4">UAMH5409</strain>
    </source>
</reference>
<name>A0A2B7XJB9_9EURO</name>
<feature type="transmembrane region" description="Helical" evidence="2">
    <location>
        <begin position="200"/>
        <end position="220"/>
    </location>
</feature>
<feature type="region of interest" description="Disordered" evidence="1">
    <location>
        <begin position="36"/>
        <end position="84"/>
    </location>
</feature>
<accession>A0A2B7XJB9</accession>
<evidence type="ECO:0000256" key="1">
    <source>
        <dbReference type="SAM" id="MobiDB-lite"/>
    </source>
</evidence>